<dbReference type="Proteomes" id="UP000663844">
    <property type="component" value="Unassembled WGS sequence"/>
</dbReference>
<organism evidence="2 3">
    <name type="scientific">Adineta steineri</name>
    <dbReference type="NCBI Taxonomy" id="433720"/>
    <lineage>
        <taxon>Eukaryota</taxon>
        <taxon>Metazoa</taxon>
        <taxon>Spiralia</taxon>
        <taxon>Gnathifera</taxon>
        <taxon>Rotifera</taxon>
        <taxon>Eurotatoria</taxon>
        <taxon>Bdelloidea</taxon>
        <taxon>Adinetida</taxon>
        <taxon>Adinetidae</taxon>
        <taxon>Adineta</taxon>
    </lineage>
</organism>
<name>A0A819DSA1_9BILA</name>
<accession>A0A819DSA1</accession>
<evidence type="ECO:0000313" key="2">
    <source>
        <dbReference type="EMBL" id="CAF3838056.1"/>
    </source>
</evidence>
<dbReference type="EMBL" id="CAJNOG010000019">
    <property type="protein sequence ID" value="CAF0770759.1"/>
    <property type="molecule type" value="Genomic_DNA"/>
</dbReference>
<evidence type="ECO:0000313" key="1">
    <source>
        <dbReference type="EMBL" id="CAF0770759.1"/>
    </source>
</evidence>
<dbReference type="Proteomes" id="UP000663845">
    <property type="component" value="Unassembled WGS sequence"/>
</dbReference>
<protein>
    <submittedName>
        <fullName evidence="2">Uncharacterized protein</fullName>
    </submittedName>
</protein>
<dbReference type="EMBL" id="CAJOAZ010001629">
    <property type="protein sequence ID" value="CAF3838056.1"/>
    <property type="molecule type" value="Genomic_DNA"/>
</dbReference>
<dbReference type="AlphaFoldDB" id="A0A819DSA1"/>
<evidence type="ECO:0000313" key="3">
    <source>
        <dbReference type="Proteomes" id="UP000663844"/>
    </source>
</evidence>
<gene>
    <name evidence="1" type="ORF">JYZ213_LOCUS3605</name>
    <name evidence="2" type="ORF">OXD698_LOCUS20494</name>
</gene>
<comment type="caution">
    <text evidence="2">The sequence shown here is derived from an EMBL/GenBank/DDBJ whole genome shotgun (WGS) entry which is preliminary data.</text>
</comment>
<proteinExistence type="predicted"/>
<sequence>MADSDYSSDSDDTSRRIYFTQYYQSKCSIGRTPRASVRELNKCAARILDNISKVNNRHADQEKSYDCVAVALTTDGELIVSGNVKQRFLHPTTGTKKIRIEYGEIGFSERLIDSINQALGENLNKYGEFKVRIIEQNHNEAPTAVDNARGHAEVKILADAQQRGKKILKIGVSKATCTKCTDKLKSQDIAFKNDKDGNNKPKNWAEPDEVTVQQLKTIKRRRVRVKGDLNRTNIPETSREARNIIKNNVKQQIVPKPTCSITAASILDIIEDIDKDPCAQANTFKVYAGKYEKPRTRRVGYCASATIAEASASASIFGASASVCSASAHVEGGVNLSAGANVSVARAEAHAGPVQVGVGLNFNTGVSVGLDGLHASFLGMGIDIGPRLSIQTPFADVSCTIS</sequence>
<reference evidence="2" key="1">
    <citation type="submission" date="2021-02" db="EMBL/GenBank/DDBJ databases">
        <authorList>
            <person name="Nowell W R."/>
        </authorList>
    </citation>
    <scope>NUCLEOTIDE SEQUENCE</scope>
</reference>